<evidence type="ECO:0000256" key="1">
    <source>
        <dbReference type="SAM" id="SignalP"/>
    </source>
</evidence>
<reference evidence="3" key="1">
    <citation type="journal article" date="2019" name="Int. J. Syst. Evol. Microbiol.">
        <title>The Global Catalogue of Microorganisms (GCM) 10K type strain sequencing project: providing services to taxonomists for standard genome sequencing and annotation.</title>
        <authorList>
            <consortium name="The Broad Institute Genomics Platform"/>
            <consortium name="The Broad Institute Genome Sequencing Center for Infectious Disease"/>
            <person name="Wu L."/>
            <person name="Ma J."/>
        </authorList>
    </citation>
    <scope>NUCLEOTIDE SEQUENCE [LARGE SCALE GENOMIC DNA]</scope>
    <source>
        <strain evidence="3">CGMCC 4.1415</strain>
    </source>
</reference>
<evidence type="ECO:0008006" key="4">
    <source>
        <dbReference type="Google" id="ProtNLM"/>
    </source>
</evidence>
<dbReference type="RefSeq" id="WP_378229203.1">
    <property type="nucleotide sequence ID" value="NZ_JBHSLL010000025.1"/>
</dbReference>
<evidence type="ECO:0000313" key="3">
    <source>
        <dbReference type="Proteomes" id="UP001596016"/>
    </source>
</evidence>
<name>A0ABW0GXC7_9HYPH</name>
<keyword evidence="3" id="KW-1185">Reference proteome</keyword>
<gene>
    <name evidence="2" type="ORF">ACFPLB_10025</name>
</gene>
<dbReference type="Proteomes" id="UP001596016">
    <property type="component" value="Unassembled WGS sequence"/>
</dbReference>
<comment type="caution">
    <text evidence="2">The sequence shown here is derived from an EMBL/GenBank/DDBJ whole genome shotgun (WGS) entry which is preliminary data.</text>
</comment>
<protein>
    <recommendedName>
        <fullName evidence="4">DUF2946 domain-containing protein</fullName>
    </recommendedName>
</protein>
<accession>A0ABW0GXC7</accession>
<organism evidence="2 3">
    <name type="scientific">Aquamicrobium segne</name>
    <dbReference type="NCBI Taxonomy" id="469547"/>
    <lineage>
        <taxon>Bacteria</taxon>
        <taxon>Pseudomonadati</taxon>
        <taxon>Pseudomonadota</taxon>
        <taxon>Alphaproteobacteria</taxon>
        <taxon>Hyphomicrobiales</taxon>
        <taxon>Phyllobacteriaceae</taxon>
        <taxon>Aquamicrobium</taxon>
    </lineage>
</organism>
<sequence>MALAAAWFLILQSVSGAFALAAWPQTMQLDAFGNVICTHQGISEPSEGHTPAMQHHCCVLGCTPATPLPAGLPSPVPLQAPLSFINQSFKASAPDHLSFMRERSPAIPRAPPVMA</sequence>
<keyword evidence="1" id="KW-0732">Signal</keyword>
<feature type="chain" id="PRO_5046085523" description="DUF2946 domain-containing protein" evidence="1">
    <location>
        <begin position="22"/>
        <end position="115"/>
    </location>
</feature>
<dbReference type="EMBL" id="JBHSLL010000025">
    <property type="protein sequence ID" value="MFC5386302.1"/>
    <property type="molecule type" value="Genomic_DNA"/>
</dbReference>
<evidence type="ECO:0000313" key="2">
    <source>
        <dbReference type="EMBL" id="MFC5386302.1"/>
    </source>
</evidence>
<feature type="signal peptide" evidence="1">
    <location>
        <begin position="1"/>
        <end position="21"/>
    </location>
</feature>
<proteinExistence type="predicted"/>